<dbReference type="EMBL" id="MT143203">
    <property type="protein sequence ID" value="QJA94096.1"/>
    <property type="molecule type" value="Genomic_DNA"/>
</dbReference>
<reference evidence="1" key="1">
    <citation type="submission" date="2020-03" db="EMBL/GenBank/DDBJ databases">
        <title>The deep terrestrial virosphere.</title>
        <authorList>
            <person name="Holmfeldt K."/>
            <person name="Nilsson E."/>
            <person name="Simone D."/>
            <person name="Lopez-Fernandez M."/>
            <person name="Wu X."/>
            <person name="de Brujin I."/>
            <person name="Lundin D."/>
            <person name="Andersson A."/>
            <person name="Bertilsson S."/>
            <person name="Dopson M."/>
        </authorList>
    </citation>
    <scope>NUCLEOTIDE SEQUENCE</scope>
    <source>
        <strain evidence="1">MM415B03998</strain>
    </source>
</reference>
<dbReference type="AlphaFoldDB" id="A0A6M3LFY7"/>
<name>A0A6M3LFY7_9ZZZZ</name>
<accession>A0A6M3LFY7</accession>
<evidence type="ECO:0000313" key="1">
    <source>
        <dbReference type="EMBL" id="QJA94096.1"/>
    </source>
</evidence>
<protein>
    <submittedName>
        <fullName evidence="1">Uncharacterized protein</fullName>
    </submittedName>
</protein>
<organism evidence="1">
    <name type="scientific">viral metagenome</name>
    <dbReference type="NCBI Taxonomy" id="1070528"/>
    <lineage>
        <taxon>unclassified sequences</taxon>
        <taxon>metagenomes</taxon>
        <taxon>organismal metagenomes</taxon>
    </lineage>
</organism>
<proteinExistence type="predicted"/>
<sequence>MKDIRVISGEKDGADLRREKAKQKYCATCTGTADNQQIEDALDFTGKGETWVLPEGAWNRIFANDRGMK</sequence>
<gene>
    <name evidence="1" type="ORF">MM415B03998_0002</name>
</gene>